<evidence type="ECO:0000313" key="2">
    <source>
        <dbReference type="Proteomes" id="UP000236520"/>
    </source>
</evidence>
<sequence>MVIIESAALEGRSLTEAPALRLARASDMRVAGIAFVSPGPRMFAP</sequence>
<gene>
    <name evidence="1" type="ORF">SMF913_13459</name>
</gene>
<proteinExistence type="predicted"/>
<dbReference type="EMBL" id="LJIW01000001">
    <property type="protein sequence ID" value="PNG97434.1"/>
    <property type="molecule type" value="Genomic_DNA"/>
</dbReference>
<organism evidence="1 2">
    <name type="scientific">Streptomyces malaysiensis</name>
    <dbReference type="NCBI Taxonomy" id="92644"/>
    <lineage>
        <taxon>Bacteria</taxon>
        <taxon>Bacillati</taxon>
        <taxon>Actinomycetota</taxon>
        <taxon>Actinomycetes</taxon>
        <taxon>Kitasatosporales</taxon>
        <taxon>Streptomycetaceae</taxon>
        <taxon>Streptomyces</taxon>
        <taxon>Streptomyces violaceusniger group</taxon>
    </lineage>
</organism>
<keyword evidence="2" id="KW-1185">Reference proteome</keyword>
<dbReference type="AlphaFoldDB" id="A0A2J7ZAX2"/>
<dbReference type="Proteomes" id="UP000236520">
    <property type="component" value="Unassembled WGS sequence"/>
</dbReference>
<accession>A0A2J7ZAX2</accession>
<comment type="caution">
    <text evidence="1">The sequence shown here is derived from an EMBL/GenBank/DDBJ whole genome shotgun (WGS) entry which is preliminary data.</text>
</comment>
<name>A0A2J7ZAX2_STRMQ</name>
<protein>
    <submittedName>
        <fullName evidence="1">Uncharacterized protein</fullName>
    </submittedName>
</protein>
<evidence type="ECO:0000313" key="1">
    <source>
        <dbReference type="EMBL" id="PNG97434.1"/>
    </source>
</evidence>
<reference evidence="1 2" key="1">
    <citation type="submission" date="2015-09" db="EMBL/GenBank/DDBJ databases">
        <title>Genome sequence, genome mining and natural product profiling of a biocontrol bacterium Streptomyces malaysiensis F913.</title>
        <authorList>
            <person name="Xu Y."/>
            <person name="Wei J."/>
            <person name="Xie J."/>
            <person name="Li T."/>
            <person name="Zhou Z."/>
        </authorList>
    </citation>
    <scope>NUCLEOTIDE SEQUENCE [LARGE SCALE GENOMIC DNA]</scope>
    <source>
        <strain evidence="1 2">F913</strain>
    </source>
</reference>